<keyword evidence="7" id="KW-1185">Reference proteome</keyword>
<dbReference type="SUPFAM" id="SSF158639">
    <property type="entry name" value="ENT-like"/>
    <property type="match status" value="1"/>
</dbReference>
<feature type="compositionally biased region" description="Basic and acidic residues" evidence="3">
    <location>
        <begin position="279"/>
        <end position="305"/>
    </location>
</feature>
<dbReference type="EMBL" id="JAACXV010015685">
    <property type="protein sequence ID" value="KAF7264875.1"/>
    <property type="molecule type" value="Genomic_DNA"/>
</dbReference>
<dbReference type="EMBL" id="JAACXV010015684">
    <property type="protein sequence ID" value="KAF7264877.1"/>
    <property type="molecule type" value="Genomic_DNA"/>
</dbReference>
<feature type="compositionally biased region" description="Basic and acidic residues" evidence="3">
    <location>
        <begin position="314"/>
        <end position="325"/>
    </location>
</feature>
<accession>A0A834HQ11</accession>
<organism evidence="6 7">
    <name type="scientific">Rhynchophorus ferrugineus</name>
    <name type="common">Red palm weevil</name>
    <name type="synonym">Curculio ferrugineus</name>
    <dbReference type="NCBI Taxonomy" id="354439"/>
    <lineage>
        <taxon>Eukaryota</taxon>
        <taxon>Metazoa</taxon>
        <taxon>Ecdysozoa</taxon>
        <taxon>Arthropoda</taxon>
        <taxon>Hexapoda</taxon>
        <taxon>Insecta</taxon>
        <taxon>Pterygota</taxon>
        <taxon>Neoptera</taxon>
        <taxon>Endopterygota</taxon>
        <taxon>Coleoptera</taxon>
        <taxon>Polyphaga</taxon>
        <taxon>Cucujiformia</taxon>
        <taxon>Curculionidae</taxon>
        <taxon>Dryophthorinae</taxon>
        <taxon>Rhynchophorus</taxon>
    </lineage>
</organism>
<feature type="region of interest" description="Disordered" evidence="3">
    <location>
        <begin position="122"/>
        <end position="147"/>
    </location>
</feature>
<dbReference type="GO" id="GO:0006355">
    <property type="term" value="P:regulation of DNA-templated transcription"/>
    <property type="evidence" value="ECO:0007669"/>
    <property type="project" value="InterPro"/>
</dbReference>
<dbReference type="PANTHER" id="PTHR16500:SF3">
    <property type="entry name" value="BRCA2-INTERACTING TRANSCRIPTIONAL REPRESSOR EMSY"/>
    <property type="match status" value="1"/>
</dbReference>
<dbReference type="InterPro" id="IPR033482">
    <property type="entry name" value="EMSY"/>
</dbReference>
<dbReference type="Proteomes" id="UP000625711">
    <property type="component" value="Unassembled WGS sequence"/>
</dbReference>
<dbReference type="InterPro" id="IPR036142">
    <property type="entry name" value="ENT_dom-like_sf"/>
</dbReference>
<dbReference type="PANTHER" id="PTHR16500">
    <property type="entry name" value="BRCA2-INTERACTING TRANSCRIPTIONAL REPRESSOR EMSY"/>
    <property type="match status" value="1"/>
</dbReference>
<dbReference type="GO" id="GO:0005654">
    <property type="term" value="C:nucleoplasm"/>
    <property type="evidence" value="ECO:0007669"/>
    <property type="project" value="TreeGrafter"/>
</dbReference>
<evidence type="ECO:0000313" key="6">
    <source>
        <dbReference type="EMBL" id="KAF7264877.1"/>
    </source>
</evidence>
<feature type="domain" description="ENT" evidence="4">
    <location>
        <begin position="12"/>
        <end position="100"/>
    </location>
</feature>
<dbReference type="InterPro" id="IPR005491">
    <property type="entry name" value="ENT_dom"/>
</dbReference>
<evidence type="ECO:0000256" key="3">
    <source>
        <dbReference type="SAM" id="MobiDB-lite"/>
    </source>
</evidence>
<comment type="caution">
    <text evidence="6">The sequence shown here is derived from an EMBL/GenBank/DDBJ whole genome shotgun (WGS) entry which is preliminary data.</text>
</comment>
<dbReference type="OrthoDB" id="10035579at2759"/>
<dbReference type="Gene3D" id="1.10.1240.40">
    <property type="entry name" value="ENT domain"/>
    <property type="match status" value="1"/>
</dbReference>
<name>A0A834HQ11_RHYFE</name>
<gene>
    <name evidence="6" type="ORF">GWI33_022006</name>
    <name evidence="5" type="ORF">GWI33_022008</name>
</gene>
<evidence type="ECO:0000256" key="2">
    <source>
        <dbReference type="ARBA" id="ARBA00023242"/>
    </source>
</evidence>
<dbReference type="SMART" id="SM01191">
    <property type="entry name" value="ENT"/>
    <property type="match status" value="1"/>
</dbReference>
<feature type="region of interest" description="Disordered" evidence="3">
    <location>
        <begin position="279"/>
        <end position="362"/>
    </location>
</feature>
<dbReference type="AlphaFoldDB" id="A0A834HQ11"/>
<proteinExistence type="predicted"/>
<keyword evidence="2" id="KW-0539">Nucleus</keyword>
<dbReference type="PROSITE" id="PS51138">
    <property type="entry name" value="ENT"/>
    <property type="match status" value="1"/>
</dbReference>
<protein>
    <recommendedName>
        <fullName evidence="4">ENT domain-containing protein</fullName>
    </recommendedName>
</protein>
<reference evidence="6" key="1">
    <citation type="submission" date="2020-08" db="EMBL/GenBank/DDBJ databases">
        <title>Genome sequencing and assembly of the red palm weevil Rhynchophorus ferrugineus.</title>
        <authorList>
            <person name="Dias G.B."/>
            <person name="Bergman C.M."/>
            <person name="Manee M."/>
        </authorList>
    </citation>
    <scope>NUCLEOTIDE SEQUENCE</scope>
    <source>
        <strain evidence="6">AA-2017</strain>
        <tissue evidence="6">Whole larva</tissue>
    </source>
</reference>
<dbReference type="Pfam" id="PF03735">
    <property type="entry name" value="ENT"/>
    <property type="match status" value="1"/>
</dbReference>
<comment type="subcellular location">
    <subcellularLocation>
        <location evidence="1">Nucleus</location>
    </subcellularLocation>
</comment>
<evidence type="ECO:0000313" key="7">
    <source>
        <dbReference type="Proteomes" id="UP000625711"/>
    </source>
</evidence>
<evidence type="ECO:0000313" key="5">
    <source>
        <dbReference type="EMBL" id="KAF7264875.1"/>
    </source>
</evidence>
<evidence type="ECO:0000259" key="4">
    <source>
        <dbReference type="PROSITE" id="PS51138"/>
    </source>
</evidence>
<evidence type="ECO:0000256" key="1">
    <source>
        <dbReference type="ARBA" id="ARBA00004123"/>
    </source>
</evidence>
<sequence length="362" mass="40194">MLPVFFNVTDECLKNLRQLELEAYSILVSVLVAQGPLTTEKRKLLKDAGRILHVCTDRHKLEVRRAVNDDRLNAIAYHVCGTGISTEDWCHEGSRTLSVMQRIAPQTLRPIVSRTSFEIEPVSEKCEGAKETPNSEQKEPYTKPMSSTFDLNRAKKTLGKGQKVMIVPNSQSTTTNSILHKTLSVPMTKVTKLNLDKFKIIPNNNPAASALQVATIKSGKKIIPLSQLQILNHRFAPKGSFKVLPLKGKFIGKNVTMARITPIHDMKSVVPPLTMVSSNEDKAEADNTHQKASDEQKPETIKENDPGQPQDDDANGKNEDCLKEDQEGEESLPKLMDIDTNELIESEINIPTAAPVPESKED</sequence>